<evidence type="ECO:0000313" key="2">
    <source>
        <dbReference type="EMBL" id="EKF84808.1"/>
    </source>
</evidence>
<organism evidence="2 3">
    <name type="scientific">Methanobacterium formicicum (strain DSM 3637 / PP1)</name>
    <dbReference type="NCBI Taxonomy" id="1204725"/>
    <lineage>
        <taxon>Archaea</taxon>
        <taxon>Methanobacteriati</taxon>
        <taxon>Methanobacteriota</taxon>
        <taxon>Methanomada group</taxon>
        <taxon>Methanobacteria</taxon>
        <taxon>Methanobacteriales</taxon>
        <taxon>Methanobacteriaceae</taxon>
        <taxon>Methanobacterium</taxon>
    </lineage>
</organism>
<sequence length="246" mass="27999">MKAMLLRVGIDKSSDGVLAPIFPDGSFEYIPLSEKDETSTENRTYTDLTGEKGKPLSDYLPTRVADRKVHLDPEFKTFTYGDVGRKADYLLKLNPGDILAFYAGFTPYMKSEYPEALYIIGYFTVGEIIDFHKITGSYRTNDSHKSSTIEIKRIQEQYPNNSHPKRVSDIHDMVLVVGDPEQSKILEKAILISQKKLNKIGRYYHAVSPQMKELLGISGSIQRSIPPRFIYEEDKLLNLKDLLGIR</sequence>
<protein>
    <recommendedName>
        <fullName evidence="1">Nucleotide modification associated domain-containing protein</fullName>
    </recommendedName>
</protein>
<gene>
    <name evidence="2" type="ORF">A994_11457</name>
</gene>
<dbReference type="AlphaFoldDB" id="K2QX23"/>
<evidence type="ECO:0000313" key="3">
    <source>
        <dbReference type="Proteomes" id="UP000007360"/>
    </source>
</evidence>
<proteinExistence type="predicted"/>
<accession>K2QX23</accession>
<name>K2QX23_METFP</name>
<dbReference type="RefSeq" id="WP_004031787.1">
    <property type="nucleotide sequence ID" value="NZ_AMPO01000012.1"/>
</dbReference>
<dbReference type="PATRIC" id="fig|1204725.3.peg.2301"/>
<dbReference type="OrthoDB" id="211258at2157"/>
<dbReference type="Proteomes" id="UP000007360">
    <property type="component" value="Unassembled WGS sequence"/>
</dbReference>
<dbReference type="Pfam" id="PF18754">
    <property type="entry name" value="Nmad3"/>
    <property type="match status" value="1"/>
</dbReference>
<keyword evidence="3" id="KW-1185">Reference proteome</keyword>
<feature type="domain" description="Nucleotide modification associated" evidence="1">
    <location>
        <begin position="2"/>
        <end position="196"/>
    </location>
</feature>
<dbReference type="EMBL" id="AMPO01000012">
    <property type="protein sequence ID" value="EKF84808.1"/>
    <property type="molecule type" value="Genomic_DNA"/>
</dbReference>
<comment type="caution">
    <text evidence="2">The sequence shown here is derived from an EMBL/GenBank/DDBJ whole genome shotgun (WGS) entry which is preliminary data.</text>
</comment>
<reference evidence="2 3" key="1">
    <citation type="journal article" date="2012" name="J. Bacteriol.">
        <title>Draft genome sequence of Methanobacterium formicicum DSM 3637, an archaebacterium isolated from the methane producer amoeba Pelomyxa palustris.</title>
        <authorList>
            <person name="Gutierrez G."/>
        </authorList>
    </citation>
    <scope>NUCLEOTIDE SEQUENCE [LARGE SCALE GENOMIC DNA]</scope>
    <source>
        <strain evidence="3">DSM 3637 / PP1</strain>
    </source>
</reference>
<evidence type="ECO:0000259" key="1">
    <source>
        <dbReference type="Pfam" id="PF18754"/>
    </source>
</evidence>
<dbReference type="InterPro" id="IPR041135">
    <property type="entry name" value="Nmad3"/>
</dbReference>